<evidence type="ECO:0000259" key="4">
    <source>
        <dbReference type="PROSITE" id="PS51459"/>
    </source>
</evidence>
<keyword evidence="6" id="KW-1185">Reference proteome</keyword>
<gene>
    <name evidence="5" type="ORF">FMM05_16900</name>
</gene>
<dbReference type="InterPro" id="IPR025758">
    <property type="entry name" value="Fic/DOC_N"/>
</dbReference>
<dbReference type="Gene3D" id="1.10.3290.10">
    <property type="entry name" value="Fido-like domain"/>
    <property type="match status" value="1"/>
</dbReference>
<evidence type="ECO:0000313" key="6">
    <source>
        <dbReference type="Proteomes" id="UP000320643"/>
    </source>
</evidence>
<dbReference type="PROSITE" id="PS51459">
    <property type="entry name" value="FIDO"/>
    <property type="match status" value="1"/>
</dbReference>
<dbReference type="InterPro" id="IPR003812">
    <property type="entry name" value="Fido"/>
</dbReference>
<dbReference type="EMBL" id="VJVZ01000012">
    <property type="protein sequence ID" value="TRW22558.1"/>
    <property type="molecule type" value="Genomic_DNA"/>
</dbReference>
<keyword evidence="1" id="KW-0067">ATP-binding</keyword>
<dbReference type="InterPro" id="IPR036597">
    <property type="entry name" value="Fido-like_dom_sf"/>
</dbReference>
<feature type="domain" description="Fido" evidence="4">
    <location>
        <begin position="120"/>
        <end position="268"/>
    </location>
</feature>
<dbReference type="InterPro" id="IPR040198">
    <property type="entry name" value="Fido_containing"/>
</dbReference>
<comment type="caution">
    <text evidence="5">The sequence shown here is derived from an EMBL/GenBank/DDBJ whole genome shotgun (WGS) entry which is preliminary data.</text>
</comment>
<dbReference type="Proteomes" id="UP000320643">
    <property type="component" value="Unassembled WGS sequence"/>
</dbReference>
<evidence type="ECO:0000313" key="5">
    <source>
        <dbReference type="EMBL" id="TRW22558.1"/>
    </source>
</evidence>
<keyword evidence="1" id="KW-0547">Nucleotide-binding</keyword>
<protein>
    <submittedName>
        <fullName evidence="5">Fic family protein</fullName>
    </submittedName>
</protein>
<accession>A0A552UWH7</accession>
<dbReference type="PIRSF" id="PIRSF038925">
    <property type="entry name" value="AMP-prot_trans"/>
    <property type="match status" value="1"/>
</dbReference>
<feature type="active site" evidence="2">
    <location>
        <position position="205"/>
    </location>
</feature>
<dbReference type="Pfam" id="PF13784">
    <property type="entry name" value="Fic_N"/>
    <property type="match status" value="1"/>
</dbReference>
<proteinExistence type="predicted"/>
<evidence type="ECO:0000256" key="2">
    <source>
        <dbReference type="PIRSR" id="PIRSR640198-1"/>
    </source>
</evidence>
<feature type="binding site" evidence="1">
    <location>
        <position position="205"/>
    </location>
    <ligand>
        <name>ATP</name>
        <dbReference type="ChEBI" id="CHEBI:30616"/>
    </ligand>
</feature>
<dbReference type="InterPro" id="IPR026287">
    <property type="entry name" value="SoFic-like"/>
</dbReference>
<dbReference type="Pfam" id="PF02661">
    <property type="entry name" value="Fic"/>
    <property type="match status" value="1"/>
</dbReference>
<reference evidence="5 6" key="1">
    <citation type="submission" date="2019-07" db="EMBL/GenBank/DDBJ databases">
        <title>Flavobacterium sp. nov., isolated from glacier ice.</title>
        <authorList>
            <person name="Liu Q."/>
            <person name="Xin Y.-H."/>
        </authorList>
    </citation>
    <scope>NUCLEOTIDE SEQUENCE [LARGE SCALE GENOMIC DNA]</scope>
    <source>
        <strain evidence="5 6">ZT4R6</strain>
    </source>
</reference>
<feature type="binding site" evidence="1">
    <location>
        <begin position="210"/>
        <end position="216"/>
    </location>
    <ligand>
        <name>ATP</name>
        <dbReference type="ChEBI" id="CHEBI:30616"/>
    </ligand>
</feature>
<name>A0A552UWH7_9FLAO</name>
<evidence type="ECO:0000256" key="1">
    <source>
        <dbReference type="PIRSR" id="PIRSR038925-1"/>
    </source>
</evidence>
<feature type="binding site" evidence="1">
    <location>
        <position position="247"/>
    </location>
    <ligand>
        <name>ATP</name>
        <dbReference type="ChEBI" id="CHEBI:30616"/>
    </ligand>
</feature>
<dbReference type="PANTHER" id="PTHR13504">
    <property type="entry name" value="FIDO DOMAIN-CONTAINING PROTEIN DDB_G0283145"/>
    <property type="match status" value="1"/>
</dbReference>
<feature type="binding site" evidence="3">
    <location>
        <begin position="209"/>
        <end position="216"/>
    </location>
    <ligand>
        <name>ATP</name>
        <dbReference type="ChEBI" id="CHEBI:30616"/>
    </ligand>
</feature>
<dbReference type="OrthoDB" id="9814400at2"/>
<dbReference type="RefSeq" id="WP_143374601.1">
    <property type="nucleotide sequence ID" value="NZ_VJVZ01000012.1"/>
</dbReference>
<sequence length="372" mass="42753">MLGKRIKQSEGYFSFIPEPFPPKELTEFSSEIITKAALAERLIGKLDGITHILPNADFFLNMYVIKDATNSAQIEGTRATMMDALEMKAGINVNDTDADDILFYIKALHYGIARLKEFPFSLRFIKELHKELMIKARSTHFADPGEFRNSQNWIGGTTLQNAMYVPPPVNEMKKALADFEKYIHNDNVMPVLQAGILHAQFETIHPFLDGNGRTGRLIITLFLYERAILEKPVLFLSSFFKKNQQLYYDKLNAYHNNRPEEWLHFFLDGVIQTAKQSIETSSKITILREEDMRKLQALGKREATSGVEFLQLLFRDPIVTNSIAANSMEFSRAGAAKLIERFIELDILTPLDENDKYGKVYIYRKYLDIFNN</sequence>
<dbReference type="SUPFAM" id="SSF140931">
    <property type="entry name" value="Fic-like"/>
    <property type="match status" value="1"/>
</dbReference>
<dbReference type="AlphaFoldDB" id="A0A552UWH7"/>
<dbReference type="PANTHER" id="PTHR13504:SF38">
    <property type="entry name" value="FIDO DOMAIN-CONTAINING PROTEIN"/>
    <property type="match status" value="1"/>
</dbReference>
<organism evidence="5 6">
    <name type="scientific">Flavobacterium zepuense</name>
    <dbReference type="NCBI Taxonomy" id="2593302"/>
    <lineage>
        <taxon>Bacteria</taxon>
        <taxon>Pseudomonadati</taxon>
        <taxon>Bacteroidota</taxon>
        <taxon>Flavobacteriia</taxon>
        <taxon>Flavobacteriales</taxon>
        <taxon>Flavobacteriaceae</taxon>
        <taxon>Flavobacterium</taxon>
    </lineage>
</organism>
<dbReference type="GO" id="GO:0005524">
    <property type="term" value="F:ATP binding"/>
    <property type="evidence" value="ECO:0007669"/>
    <property type="project" value="UniProtKB-KW"/>
</dbReference>
<evidence type="ECO:0000256" key="3">
    <source>
        <dbReference type="PIRSR" id="PIRSR640198-2"/>
    </source>
</evidence>
<feature type="binding site" evidence="1">
    <location>
        <position position="75"/>
    </location>
    <ligand>
        <name>ATP</name>
        <dbReference type="ChEBI" id="CHEBI:30616"/>
    </ligand>
</feature>